<dbReference type="EMBL" id="JOKJ01000011">
    <property type="protein sequence ID" value="KEQ07965.1"/>
    <property type="molecule type" value="Genomic_DNA"/>
</dbReference>
<comment type="caution">
    <text evidence="1">The sequence shown here is derived from an EMBL/GenBank/DDBJ whole genome shotgun (WGS) entry which is preliminary data.</text>
</comment>
<name>A0A922P0T4_9HYPH</name>
<proteinExistence type="predicted"/>
<organism evidence="1 2">
    <name type="scientific">Pseudorhizobium pelagicum</name>
    <dbReference type="NCBI Taxonomy" id="1509405"/>
    <lineage>
        <taxon>Bacteria</taxon>
        <taxon>Pseudomonadati</taxon>
        <taxon>Pseudomonadota</taxon>
        <taxon>Alphaproteobacteria</taxon>
        <taxon>Hyphomicrobiales</taxon>
        <taxon>Rhizobiaceae</taxon>
        <taxon>Rhizobium/Agrobacterium group</taxon>
        <taxon>Pseudorhizobium</taxon>
    </lineage>
</organism>
<protein>
    <submittedName>
        <fullName evidence="1">Uncharacterized protein</fullName>
    </submittedName>
</protein>
<keyword evidence="2" id="KW-1185">Reference proteome</keyword>
<evidence type="ECO:0000313" key="2">
    <source>
        <dbReference type="Proteomes" id="UP000052167"/>
    </source>
</evidence>
<dbReference type="Proteomes" id="UP000052167">
    <property type="component" value="Unassembled WGS sequence"/>
</dbReference>
<accession>A0A922P0T4</accession>
<dbReference type="AlphaFoldDB" id="A0A922P0T4"/>
<reference evidence="1 2" key="1">
    <citation type="submission" date="2014-06" db="EMBL/GenBank/DDBJ databases">
        <title>Rhizobium pelagicum/R2-400B4.</title>
        <authorList>
            <person name="Kimes N.E."/>
            <person name="Lopez-Perez M."/>
        </authorList>
    </citation>
    <scope>NUCLEOTIDE SEQUENCE [LARGE SCALE GENOMIC DNA]</scope>
    <source>
        <strain evidence="1 2">R2-400B4</strain>
    </source>
</reference>
<evidence type="ECO:0000313" key="1">
    <source>
        <dbReference type="EMBL" id="KEQ07965.1"/>
    </source>
</evidence>
<gene>
    <name evidence="1" type="ORF">GV68_04100</name>
</gene>
<sequence length="61" mass="5959">MRVAAGVKLASRKDQRAGGRFSAVLLLARARGGIGVIAAAGAAAGSPINGTAPHPAMIGHN</sequence>